<accession>A0ABY3SMP4</accession>
<dbReference type="EMBL" id="CP090978">
    <property type="protein sequence ID" value="UJF34227.1"/>
    <property type="molecule type" value="Genomic_DNA"/>
</dbReference>
<keyword evidence="1" id="KW-0472">Membrane</keyword>
<keyword evidence="3" id="KW-1185">Reference proteome</keyword>
<organism evidence="2 3">
    <name type="scientific">Paenibacillus hexagrammi</name>
    <dbReference type="NCBI Taxonomy" id="2908839"/>
    <lineage>
        <taxon>Bacteria</taxon>
        <taxon>Bacillati</taxon>
        <taxon>Bacillota</taxon>
        <taxon>Bacilli</taxon>
        <taxon>Bacillales</taxon>
        <taxon>Paenibacillaceae</taxon>
        <taxon>Paenibacillus</taxon>
    </lineage>
</organism>
<dbReference type="InterPro" id="IPR023991">
    <property type="entry name" value="Bacteriocin_IIb_lactobn/cerein"/>
</dbReference>
<dbReference type="NCBIfam" id="TIGR03949">
    <property type="entry name" value="bact_IIb_cerein"/>
    <property type="match status" value="1"/>
</dbReference>
<keyword evidence="1" id="KW-0812">Transmembrane</keyword>
<reference evidence="2 3" key="1">
    <citation type="journal article" date="2024" name="Int. J. Syst. Evol. Microbiol.">
        <title>Paenibacillus hexagrammi sp. nov., a novel bacterium isolated from the gut content of Hexagrammos agrammus.</title>
        <authorList>
            <person name="Jung H.K."/>
            <person name="Kim D.G."/>
            <person name="Zin H."/>
            <person name="Park J."/>
            <person name="Jung H."/>
            <person name="Kim Y.O."/>
            <person name="Kong H.J."/>
            <person name="Kim J.W."/>
            <person name="Kim Y.S."/>
        </authorList>
    </citation>
    <scope>NUCLEOTIDE SEQUENCE [LARGE SCALE GENOMIC DNA]</scope>
    <source>
        <strain evidence="2 3">YPD9-1</strain>
    </source>
</reference>
<proteinExistence type="predicted"/>
<evidence type="ECO:0000313" key="2">
    <source>
        <dbReference type="EMBL" id="UJF34227.1"/>
    </source>
</evidence>
<protein>
    <submittedName>
        <fullName evidence="2">Class IIb bacteriocin, lactobin A/cerein 7B family</fullName>
    </submittedName>
</protein>
<keyword evidence="1" id="KW-1133">Transmembrane helix</keyword>
<evidence type="ECO:0000313" key="3">
    <source>
        <dbReference type="Proteomes" id="UP001649230"/>
    </source>
</evidence>
<name>A0ABY3SMP4_9BACL</name>
<dbReference type="Proteomes" id="UP001649230">
    <property type="component" value="Chromosome"/>
</dbReference>
<gene>
    <name evidence="2" type="ORF">L0M14_03065</name>
</gene>
<feature type="transmembrane region" description="Helical" evidence="1">
    <location>
        <begin position="20"/>
        <end position="44"/>
    </location>
</feature>
<sequence>MVTTIGMREMNEQELFETNGGWIIIAAAVLFVGSALAVGIYNGYKDAEAAAAKK</sequence>
<dbReference type="RefSeq" id="WP_235120727.1">
    <property type="nucleotide sequence ID" value="NZ_CP090978.1"/>
</dbReference>
<evidence type="ECO:0000256" key="1">
    <source>
        <dbReference type="SAM" id="Phobius"/>
    </source>
</evidence>